<dbReference type="GO" id="GO:0045087">
    <property type="term" value="P:innate immune response"/>
    <property type="evidence" value="ECO:0007669"/>
    <property type="project" value="UniProtKB-KW"/>
</dbReference>
<keyword evidence="12" id="KW-0325">Glycoprotein</keyword>
<dbReference type="PROSITE" id="PS50104">
    <property type="entry name" value="TIR"/>
    <property type="match status" value="1"/>
</dbReference>
<evidence type="ECO:0000256" key="3">
    <source>
        <dbReference type="ARBA" id="ARBA00022588"/>
    </source>
</evidence>
<sequence>MGWHSLLPGLLLCLPLATGWTTSKCLLTEGSQLPLVSRYFSLCPVSQVSFLATCLSVTNLTQTLAAVPRTIEGLCLSGSVSSLPPDAFSAFPRLKFLGLNLHLTQLLPGALRGLGQLQKLSFVDHPLKKNPLFLPPEAFADLISLQRLYISGPCLNKKAGIRLPRSLQWLAIKNGCLQDVGELAGMFPDLVQGSSSRDPWTLHMLDLSFSQGLTMASPGSLQGLQLETLNLDRTRLEAAKVKALGLQKLDILSAQLTAMAELPAEAVAHFKLQELNVGSNKIRNISQEALASCRSLKILNLPSTGLSKLPPGLLAAMPRLQRLNLAGNQVQSPTLCMNETRDVSGLMTLNLASNGLRVLPPGTFSCLPHLRELLLQDNQLLSLEGQIFQNLQQLETLNLDKNPLLNLGKNWLTALPALTTLSLLDTQISLSPDPGFWGAETLHTLKLNLPSLPAPAVLSLPMYLTSLELHAASGLKHWKLSPNVFPFLENLTIGGRGLRLEVQNASEVFPALRQLSLLQNSLEAFCSQDTSNIFLWQLPKLQSLKIWGAGSHSRPCLITGLPSLQLLKLESLQSITQPRAVQLEELVGELPQLQALQLSNTGLKSLSATAFQRLASLRVLALYTEKDLVLHDSLREYSPQMPKYIYILHSPLACQCANAWVEPWVKQSTLTYIQILGPQLCPAEAGEPAKHSLFSFLWSHCPQTLELKLFLASSALVFLLIALPLFQEARNSWIPYLKALFRLWLQGRRGQGNEGKRFLFDVFVSHCRQDQGWVIEELLSALEGLLPAGLGLHLCLPDRDFEPGKDVVDNVVDSMVSSRVILCVLSGQALCDPRCRLELHLATSLLLAAPFPPRLLLAFLEPISRHQLPGYHRLARLLRRGDYCLWPEEDERKDGFWAWLRSKLGAARLGVGWHM</sequence>
<comment type="caution">
    <text evidence="16">The sequence shown here is derived from an EMBL/GenBank/DDBJ whole genome shotgun (WGS) entry which is preliminary data.</text>
</comment>
<comment type="similarity">
    <text evidence="2">Belongs to the Toll-like receptor family.</text>
</comment>
<evidence type="ECO:0000256" key="7">
    <source>
        <dbReference type="ARBA" id="ARBA00022737"/>
    </source>
</evidence>
<evidence type="ECO:0000256" key="9">
    <source>
        <dbReference type="ARBA" id="ARBA00022989"/>
    </source>
</evidence>
<feature type="signal peptide" evidence="14">
    <location>
        <begin position="1"/>
        <end position="19"/>
    </location>
</feature>
<proteinExistence type="inferred from homology"/>
<protein>
    <recommendedName>
        <fullName evidence="15">TIR domain-containing protein</fullName>
    </recommendedName>
</protein>
<evidence type="ECO:0000256" key="13">
    <source>
        <dbReference type="ARBA" id="ARBA00023198"/>
    </source>
</evidence>
<dbReference type="Pfam" id="PF13855">
    <property type="entry name" value="LRR_8"/>
    <property type="match status" value="2"/>
</dbReference>
<gene>
    <name evidence="16" type="ORF">U0070_018759</name>
</gene>
<dbReference type="InterPro" id="IPR035897">
    <property type="entry name" value="Toll_tir_struct_dom_sf"/>
</dbReference>
<dbReference type="InterPro" id="IPR003591">
    <property type="entry name" value="Leu-rich_rpt_typical-subtyp"/>
</dbReference>
<reference evidence="16 17" key="1">
    <citation type="journal article" date="2023" name="bioRxiv">
        <title>Conserved and derived expression patterns and positive selection on dental genes reveal complex evolutionary context of ever-growing rodent molars.</title>
        <authorList>
            <person name="Calamari Z.T."/>
            <person name="Song A."/>
            <person name="Cohen E."/>
            <person name="Akter M."/>
            <person name="Roy R.D."/>
            <person name="Hallikas O."/>
            <person name="Christensen M.M."/>
            <person name="Li P."/>
            <person name="Marangoni P."/>
            <person name="Jernvall J."/>
            <person name="Klein O.D."/>
        </authorList>
    </citation>
    <scope>NUCLEOTIDE SEQUENCE [LARGE SCALE GENOMIC DNA]</scope>
    <source>
        <strain evidence="16">V071</strain>
    </source>
</reference>
<dbReference type="Pfam" id="PF13676">
    <property type="entry name" value="TIR_2"/>
    <property type="match status" value="1"/>
</dbReference>
<evidence type="ECO:0000256" key="14">
    <source>
        <dbReference type="SAM" id="SignalP"/>
    </source>
</evidence>
<organism evidence="16 17">
    <name type="scientific">Myodes glareolus</name>
    <name type="common">Bank vole</name>
    <name type="synonym">Clethrionomys glareolus</name>
    <dbReference type="NCBI Taxonomy" id="447135"/>
    <lineage>
        <taxon>Eukaryota</taxon>
        <taxon>Metazoa</taxon>
        <taxon>Chordata</taxon>
        <taxon>Craniata</taxon>
        <taxon>Vertebrata</taxon>
        <taxon>Euteleostomi</taxon>
        <taxon>Mammalia</taxon>
        <taxon>Eutheria</taxon>
        <taxon>Euarchontoglires</taxon>
        <taxon>Glires</taxon>
        <taxon>Rodentia</taxon>
        <taxon>Myomorpha</taxon>
        <taxon>Muroidea</taxon>
        <taxon>Cricetidae</taxon>
        <taxon>Arvicolinae</taxon>
        <taxon>Myodes</taxon>
    </lineage>
</organism>
<keyword evidence="6 14" id="KW-0732">Signal</keyword>
<keyword evidence="8" id="KW-0391">Immunity</keyword>
<dbReference type="GO" id="GO:0006954">
    <property type="term" value="P:inflammatory response"/>
    <property type="evidence" value="ECO:0007669"/>
    <property type="project" value="UniProtKB-KW"/>
</dbReference>
<dbReference type="InterPro" id="IPR000157">
    <property type="entry name" value="TIR_dom"/>
</dbReference>
<keyword evidence="3" id="KW-0399">Innate immunity</keyword>
<keyword evidence="11" id="KW-0675">Receptor</keyword>
<evidence type="ECO:0000256" key="2">
    <source>
        <dbReference type="ARBA" id="ARBA00009634"/>
    </source>
</evidence>
<keyword evidence="17" id="KW-1185">Reference proteome</keyword>
<accession>A0AAW0I3U9</accession>
<dbReference type="FunFam" id="3.80.10.10:FF:001639">
    <property type="entry name" value="Toll-like receptor 12"/>
    <property type="match status" value="1"/>
</dbReference>
<dbReference type="SMART" id="SM00369">
    <property type="entry name" value="LRR_TYP"/>
    <property type="match status" value="8"/>
</dbReference>
<dbReference type="GO" id="GO:0038023">
    <property type="term" value="F:signaling receptor activity"/>
    <property type="evidence" value="ECO:0007669"/>
    <property type="project" value="TreeGrafter"/>
</dbReference>
<dbReference type="FunFam" id="3.80.10.10:FF:000832">
    <property type="entry name" value="Toll-like receptor 11"/>
    <property type="match status" value="1"/>
</dbReference>
<dbReference type="SMART" id="SM00255">
    <property type="entry name" value="TIR"/>
    <property type="match status" value="1"/>
</dbReference>
<evidence type="ECO:0000313" key="17">
    <source>
        <dbReference type="Proteomes" id="UP001488838"/>
    </source>
</evidence>
<evidence type="ECO:0000256" key="5">
    <source>
        <dbReference type="ARBA" id="ARBA00022692"/>
    </source>
</evidence>
<dbReference type="Proteomes" id="UP001488838">
    <property type="component" value="Unassembled WGS sequence"/>
</dbReference>
<evidence type="ECO:0000256" key="8">
    <source>
        <dbReference type="ARBA" id="ARBA00022859"/>
    </source>
</evidence>
<feature type="chain" id="PRO_5043653978" description="TIR domain-containing protein" evidence="14">
    <location>
        <begin position="20"/>
        <end position="915"/>
    </location>
</feature>
<dbReference type="GO" id="GO:0002224">
    <property type="term" value="P:toll-like receptor signaling pathway"/>
    <property type="evidence" value="ECO:0007669"/>
    <property type="project" value="TreeGrafter"/>
</dbReference>
<evidence type="ECO:0000256" key="6">
    <source>
        <dbReference type="ARBA" id="ARBA00022729"/>
    </source>
</evidence>
<evidence type="ECO:0000256" key="10">
    <source>
        <dbReference type="ARBA" id="ARBA00023136"/>
    </source>
</evidence>
<dbReference type="InterPro" id="IPR001611">
    <property type="entry name" value="Leu-rich_rpt"/>
</dbReference>
<dbReference type="PANTHER" id="PTHR24365:SF545">
    <property type="entry name" value="TOLL-LIKE RECEPTOR 12"/>
    <property type="match status" value="1"/>
</dbReference>
<keyword evidence="4" id="KW-0433">Leucine-rich repeat</keyword>
<dbReference type="Gene3D" id="3.40.50.10140">
    <property type="entry name" value="Toll/interleukin-1 receptor homology (TIR) domain"/>
    <property type="match status" value="1"/>
</dbReference>
<evidence type="ECO:0000313" key="16">
    <source>
        <dbReference type="EMBL" id="KAK7808837.1"/>
    </source>
</evidence>
<dbReference type="Gene3D" id="3.80.10.10">
    <property type="entry name" value="Ribonuclease Inhibitor"/>
    <property type="match status" value="4"/>
</dbReference>
<dbReference type="SUPFAM" id="SSF52058">
    <property type="entry name" value="L domain-like"/>
    <property type="match status" value="2"/>
</dbReference>
<name>A0AAW0I3U9_MYOGA</name>
<keyword evidence="10" id="KW-0472">Membrane</keyword>
<dbReference type="AlphaFoldDB" id="A0AAW0I3U9"/>
<evidence type="ECO:0000256" key="1">
    <source>
        <dbReference type="ARBA" id="ARBA00004479"/>
    </source>
</evidence>
<comment type="subcellular location">
    <subcellularLocation>
        <location evidence="1">Membrane</location>
        <topology evidence="1">Single-pass type I membrane protein</topology>
    </subcellularLocation>
</comment>
<dbReference type="PANTHER" id="PTHR24365">
    <property type="entry name" value="TOLL-LIKE RECEPTOR"/>
    <property type="match status" value="1"/>
</dbReference>
<feature type="domain" description="TIR" evidence="15">
    <location>
        <begin position="758"/>
        <end position="904"/>
    </location>
</feature>
<dbReference type="EMBL" id="JBBHLL010000228">
    <property type="protein sequence ID" value="KAK7808837.1"/>
    <property type="molecule type" value="Genomic_DNA"/>
</dbReference>
<keyword evidence="5" id="KW-0812">Transmembrane</keyword>
<dbReference type="InterPro" id="IPR032675">
    <property type="entry name" value="LRR_dom_sf"/>
</dbReference>
<evidence type="ECO:0000256" key="12">
    <source>
        <dbReference type="ARBA" id="ARBA00023180"/>
    </source>
</evidence>
<keyword evidence="7" id="KW-0677">Repeat</keyword>
<keyword evidence="9" id="KW-1133">Transmembrane helix</keyword>
<keyword evidence="13" id="KW-0395">Inflammatory response</keyword>
<evidence type="ECO:0000256" key="4">
    <source>
        <dbReference type="ARBA" id="ARBA00022614"/>
    </source>
</evidence>
<evidence type="ECO:0000259" key="15">
    <source>
        <dbReference type="PROSITE" id="PS50104"/>
    </source>
</evidence>
<dbReference type="PROSITE" id="PS51450">
    <property type="entry name" value="LRR"/>
    <property type="match status" value="1"/>
</dbReference>
<dbReference type="GO" id="GO:0005886">
    <property type="term" value="C:plasma membrane"/>
    <property type="evidence" value="ECO:0007669"/>
    <property type="project" value="TreeGrafter"/>
</dbReference>
<dbReference type="SUPFAM" id="SSF52200">
    <property type="entry name" value="Toll/Interleukin receptor TIR domain"/>
    <property type="match status" value="1"/>
</dbReference>
<evidence type="ECO:0000256" key="11">
    <source>
        <dbReference type="ARBA" id="ARBA00023170"/>
    </source>
</evidence>